<accession>A0A9W4EAE4</accession>
<evidence type="ECO:0000313" key="2">
    <source>
        <dbReference type="Proteomes" id="UP001152519"/>
    </source>
</evidence>
<proteinExistence type="predicted"/>
<evidence type="ECO:0000313" key="1">
    <source>
        <dbReference type="EMBL" id="CAG6397186.1"/>
    </source>
</evidence>
<keyword evidence="1" id="KW-0966">Cell projection</keyword>
<protein>
    <submittedName>
        <fullName evidence="1">Flagellar motor rotation protein MotB</fullName>
    </submittedName>
</protein>
<dbReference type="EMBL" id="CAJSLV010000081">
    <property type="protein sequence ID" value="CAG6397186.1"/>
    <property type="molecule type" value="Genomic_DNA"/>
</dbReference>
<name>A0A9W4EAE4_9ACTN</name>
<dbReference type="Proteomes" id="UP001152519">
    <property type="component" value="Unassembled WGS sequence"/>
</dbReference>
<gene>
    <name evidence="1" type="ORF">SCOCK_50235</name>
</gene>
<sequence>MGAGVCLRIDAMSSSGARVARECMRMCPAVHGGSAVAAGWEDLAACEDRVFRTANERCDTVLAPVLSQPPFAPRTWPATHLPRARRGSAAALAASRLRARGRPGAGG</sequence>
<comment type="caution">
    <text evidence="1">The sequence shown here is derived from an EMBL/GenBank/DDBJ whole genome shotgun (WGS) entry which is preliminary data.</text>
</comment>
<keyword evidence="2" id="KW-1185">Reference proteome</keyword>
<keyword evidence="1" id="KW-0282">Flagellum</keyword>
<reference evidence="1" key="1">
    <citation type="submission" date="2021-05" db="EMBL/GenBank/DDBJ databases">
        <authorList>
            <person name="Arsene-Ploetze F."/>
        </authorList>
    </citation>
    <scope>NUCLEOTIDE SEQUENCE</scope>
    <source>
        <strain evidence="1">DSM 42138</strain>
    </source>
</reference>
<organism evidence="1 2">
    <name type="scientific">Actinacidiphila cocklensis</name>
    <dbReference type="NCBI Taxonomy" id="887465"/>
    <lineage>
        <taxon>Bacteria</taxon>
        <taxon>Bacillati</taxon>
        <taxon>Actinomycetota</taxon>
        <taxon>Actinomycetes</taxon>
        <taxon>Kitasatosporales</taxon>
        <taxon>Streptomycetaceae</taxon>
        <taxon>Actinacidiphila</taxon>
    </lineage>
</organism>
<keyword evidence="1" id="KW-0969">Cilium</keyword>
<dbReference type="AlphaFoldDB" id="A0A9W4EAE4"/>